<gene>
    <name evidence="4" type="ORF">SAMN04488092_11245</name>
</gene>
<dbReference type="InterPro" id="IPR003018">
    <property type="entry name" value="GAF"/>
</dbReference>
<dbReference type="InterPro" id="IPR036890">
    <property type="entry name" value="HATPase_C_sf"/>
</dbReference>
<dbReference type="Gene3D" id="3.30.450.40">
    <property type="match status" value="1"/>
</dbReference>
<reference evidence="4 5" key="1">
    <citation type="submission" date="2016-10" db="EMBL/GenBank/DDBJ databases">
        <authorList>
            <person name="de Groot N.N."/>
        </authorList>
    </citation>
    <scope>NUCLEOTIDE SEQUENCE [LARGE SCALE GENOMIC DNA]</scope>
    <source>
        <strain evidence="4 5">DSM 22007</strain>
    </source>
</reference>
<dbReference type="SMART" id="SM00388">
    <property type="entry name" value="HisKA"/>
    <property type="match status" value="1"/>
</dbReference>
<dbReference type="PANTHER" id="PTHR43102:SF2">
    <property type="entry name" value="GAF DOMAIN-CONTAINING PROTEIN"/>
    <property type="match status" value="1"/>
</dbReference>
<dbReference type="PROSITE" id="PS50109">
    <property type="entry name" value="HIS_KIN"/>
    <property type="match status" value="1"/>
</dbReference>
<evidence type="ECO:0000256" key="2">
    <source>
        <dbReference type="ARBA" id="ARBA00012438"/>
    </source>
</evidence>
<comment type="catalytic activity">
    <reaction evidence="1">
        <text>ATP + protein L-histidine = ADP + protein N-phospho-L-histidine.</text>
        <dbReference type="EC" id="2.7.13.3"/>
    </reaction>
</comment>
<dbReference type="GO" id="GO:0000155">
    <property type="term" value="F:phosphorelay sensor kinase activity"/>
    <property type="evidence" value="ECO:0007669"/>
    <property type="project" value="InterPro"/>
</dbReference>
<keyword evidence="4" id="KW-0808">Transferase</keyword>
<dbReference type="OrthoDB" id="9795133at2"/>
<dbReference type="SUPFAM" id="SSF55874">
    <property type="entry name" value="ATPase domain of HSP90 chaperone/DNA topoisomerase II/histidine kinase"/>
    <property type="match status" value="1"/>
</dbReference>
<organism evidence="4 5">
    <name type="scientific">Thalassovita taeanensis</name>
    <dbReference type="NCBI Taxonomy" id="657014"/>
    <lineage>
        <taxon>Bacteria</taxon>
        <taxon>Pseudomonadati</taxon>
        <taxon>Pseudomonadota</taxon>
        <taxon>Alphaproteobacteria</taxon>
        <taxon>Rhodobacterales</taxon>
        <taxon>Roseobacteraceae</taxon>
        <taxon>Thalassovita</taxon>
    </lineage>
</organism>
<dbReference type="SUPFAM" id="SSF47384">
    <property type="entry name" value="Homodimeric domain of signal transducing histidine kinase"/>
    <property type="match status" value="1"/>
</dbReference>
<keyword evidence="4" id="KW-0418">Kinase</keyword>
<feature type="domain" description="Histidine kinase" evidence="3">
    <location>
        <begin position="183"/>
        <end position="397"/>
    </location>
</feature>
<dbReference type="InterPro" id="IPR003661">
    <property type="entry name" value="HisK_dim/P_dom"/>
</dbReference>
<evidence type="ECO:0000313" key="5">
    <source>
        <dbReference type="Proteomes" id="UP000198634"/>
    </source>
</evidence>
<keyword evidence="5" id="KW-1185">Reference proteome</keyword>
<dbReference type="EMBL" id="FOEP01000012">
    <property type="protein sequence ID" value="SEQ74261.1"/>
    <property type="molecule type" value="Genomic_DNA"/>
</dbReference>
<dbReference type="Gene3D" id="3.30.565.10">
    <property type="entry name" value="Histidine kinase-like ATPase, C-terminal domain"/>
    <property type="match status" value="1"/>
</dbReference>
<dbReference type="SUPFAM" id="SSF55781">
    <property type="entry name" value="GAF domain-like"/>
    <property type="match status" value="1"/>
</dbReference>
<evidence type="ECO:0000259" key="3">
    <source>
        <dbReference type="PROSITE" id="PS50109"/>
    </source>
</evidence>
<name>A0A1H9IHS0_9RHOB</name>
<dbReference type="SMART" id="SM00387">
    <property type="entry name" value="HATPase_c"/>
    <property type="match status" value="1"/>
</dbReference>
<dbReference type="STRING" id="657014.SAMN04488092_11245"/>
<evidence type="ECO:0000256" key="1">
    <source>
        <dbReference type="ARBA" id="ARBA00000085"/>
    </source>
</evidence>
<dbReference type="CDD" id="cd00082">
    <property type="entry name" value="HisKA"/>
    <property type="match status" value="1"/>
</dbReference>
<dbReference type="Proteomes" id="UP000198634">
    <property type="component" value="Unassembled WGS sequence"/>
</dbReference>
<dbReference type="AlphaFoldDB" id="A0A1H9IHS0"/>
<dbReference type="Gene3D" id="1.10.287.130">
    <property type="match status" value="1"/>
</dbReference>
<sequence>MRSYPIPFNDAARLEALRSLPGLNDIAEPVFDLLTDAVRQLFDCPIAHISLVEEKHQWFKSVVGIELPEIPRDQSFCTHAIMSDDLMVIPDFTKDPRFVDHPLVANEPNVRFYAGAPIILSSGFRVGSLCALDLVPHAAPSEASLNILRTLANAVAAALERELPDAARQADEISGGRKEFLALIRHELLTPLTVIFGYTGLLEARLVDAPEGVMARAARRSCQHLRELIETVIAFSDVSTGDLALNQSHEDLRQVLDEALEILGPGLDGKAKTVRITQFSVPDPVYIDRSQIKLALTALIENAALHGGDHLDLSAQISPEGHIEISITDDGQLGAEVDLDALYRPFVVGGSLNTRKVGGLGLGLPLTRKIVELHGGELDVIAEDASTLALIRLPAWRANFTPD</sequence>
<dbReference type="Pfam" id="PF01590">
    <property type="entry name" value="GAF"/>
    <property type="match status" value="1"/>
</dbReference>
<dbReference type="InterPro" id="IPR005467">
    <property type="entry name" value="His_kinase_dom"/>
</dbReference>
<dbReference type="Pfam" id="PF00512">
    <property type="entry name" value="HisKA"/>
    <property type="match status" value="1"/>
</dbReference>
<dbReference type="PANTHER" id="PTHR43102">
    <property type="entry name" value="SLR1143 PROTEIN"/>
    <property type="match status" value="1"/>
</dbReference>
<protein>
    <recommendedName>
        <fullName evidence="2">histidine kinase</fullName>
        <ecNumber evidence="2">2.7.13.3</ecNumber>
    </recommendedName>
</protein>
<dbReference type="Pfam" id="PF02518">
    <property type="entry name" value="HATPase_c"/>
    <property type="match status" value="1"/>
</dbReference>
<dbReference type="InterPro" id="IPR003594">
    <property type="entry name" value="HATPase_dom"/>
</dbReference>
<evidence type="ECO:0000313" key="4">
    <source>
        <dbReference type="EMBL" id="SEQ74261.1"/>
    </source>
</evidence>
<dbReference type="SMART" id="SM00065">
    <property type="entry name" value="GAF"/>
    <property type="match status" value="1"/>
</dbReference>
<proteinExistence type="predicted"/>
<dbReference type="InterPro" id="IPR036097">
    <property type="entry name" value="HisK_dim/P_sf"/>
</dbReference>
<accession>A0A1H9IHS0</accession>
<dbReference type="InterPro" id="IPR029016">
    <property type="entry name" value="GAF-like_dom_sf"/>
</dbReference>
<dbReference type="EC" id="2.7.13.3" evidence="2"/>